<dbReference type="OrthoDB" id="1372046at2759"/>
<keyword evidence="16" id="KW-1133">Transmembrane helix</keyword>
<keyword evidence="11 14" id="KW-0408">Iron</keyword>
<evidence type="ECO:0000256" key="9">
    <source>
        <dbReference type="ARBA" id="ARBA00022848"/>
    </source>
</evidence>
<dbReference type="InterPro" id="IPR002401">
    <property type="entry name" value="Cyt_P450_E_grp-I"/>
</dbReference>
<evidence type="ECO:0000256" key="2">
    <source>
        <dbReference type="ARBA" id="ARBA00003690"/>
    </source>
</evidence>
<dbReference type="InterPro" id="IPR001128">
    <property type="entry name" value="Cyt_P450"/>
</dbReference>
<proteinExistence type="inferred from homology"/>
<dbReference type="PROSITE" id="PS00086">
    <property type="entry name" value="CYTOCHROME_P450"/>
    <property type="match status" value="1"/>
</dbReference>
<evidence type="ECO:0000256" key="12">
    <source>
        <dbReference type="ARBA" id="ARBA00023033"/>
    </source>
</evidence>
<evidence type="ECO:0000256" key="6">
    <source>
        <dbReference type="ARBA" id="ARBA00022617"/>
    </source>
</evidence>
<evidence type="ECO:0000256" key="14">
    <source>
        <dbReference type="PIRSR" id="PIRSR602401-1"/>
    </source>
</evidence>
<reference evidence="18" key="1">
    <citation type="journal article" date="2008" name="Insect Biochem. Mol. Biol.">
        <title>The genome of a lepidopteran model insect, the silkworm Bombyx mori.</title>
        <authorList>
            <consortium name="International Silkworm Genome Consortium"/>
        </authorList>
    </citation>
    <scope>NUCLEOTIDE SEQUENCE [LARGE SCALE GENOMIC DNA]</scope>
    <source>
        <strain evidence="18">p50T</strain>
    </source>
</reference>
<protein>
    <recommendedName>
        <fullName evidence="19">Cytochrome P450</fullName>
    </recommendedName>
</protein>
<evidence type="ECO:0000256" key="10">
    <source>
        <dbReference type="ARBA" id="ARBA00023002"/>
    </source>
</evidence>
<dbReference type="PANTHER" id="PTHR24291">
    <property type="entry name" value="CYTOCHROME P450 FAMILY 4"/>
    <property type="match status" value="1"/>
</dbReference>
<dbReference type="Gene3D" id="1.10.630.10">
    <property type="entry name" value="Cytochrome P450"/>
    <property type="match status" value="1"/>
</dbReference>
<keyword evidence="16" id="KW-0812">Transmembrane</keyword>
<dbReference type="GO" id="GO:0004497">
    <property type="term" value="F:monooxygenase activity"/>
    <property type="evidence" value="ECO:0007669"/>
    <property type="project" value="UniProtKB-KW"/>
</dbReference>
<dbReference type="GO" id="GO:0005789">
    <property type="term" value="C:endoplasmic reticulum membrane"/>
    <property type="evidence" value="ECO:0007669"/>
    <property type="project" value="UniProtKB-SubCell"/>
</dbReference>
<evidence type="ECO:0000256" key="8">
    <source>
        <dbReference type="ARBA" id="ARBA00022824"/>
    </source>
</evidence>
<comment type="cofactor">
    <cofactor evidence="1 14">
        <name>heme</name>
        <dbReference type="ChEBI" id="CHEBI:30413"/>
    </cofactor>
</comment>
<feature type="transmembrane region" description="Helical" evidence="16">
    <location>
        <begin position="14"/>
        <end position="34"/>
    </location>
</feature>
<accession>A0A8R2C609</accession>
<keyword evidence="9" id="KW-0492">Microsome</keyword>
<dbReference type="AlphaFoldDB" id="A0A8R2C609"/>
<dbReference type="SUPFAM" id="SSF48264">
    <property type="entry name" value="Cytochrome P450"/>
    <property type="match status" value="1"/>
</dbReference>
<evidence type="ECO:0008006" key="19">
    <source>
        <dbReference type="Google" id="ProtNLM"/>
    </source>
</evidence>
<evidence type="ECO:0000256" key="15">
    <source>
        <dbReference type="RuleBase" id="RU000461"/>
    </source>
</evidence>
<evidence type="ECO:0000256" key="5">
    <source>
        <dbReference type="ARBA" id="ARBA00010617"/>
    </source>
</evidence>
<evidence type="ECO:0000256" key="13">
    <source>
        <dbReference type="ARBA" id="ARBA00023136"/>
    </source>
</evidence>
<dbReference type="EnsemblMetazoa" id="XM_012690305.3">
    <property type="protein sequence ID" value="XP_012545759.1"/>
    <property type="gene ID" value="GeneID_101742493"/>
</dbReference>
<dbReference type="GO" id="GO:0020037">
    <property type="term" value="F:heme binding"/>
    <property type="evidence" value="ECO:0007669"/>
    <property type="project" value="InterPro"/>
</dbReference>
<comment type="function">
    <text evidence="2">May be involved in the metabolism of insect hormones and in the breakdown of synthetic insecticides.</text>
</comment>
<feature type="binding site" description="axial binding residue" evidence="14">
    <location>
        <position position="455"/>
    </location>
    <ligand>
        <name>heme</name>
        <dbReference type="ChEBI" id="CHEBI:30413"/>
    </ligand>
    <ligandPart>
        <name>Fe</name>
        <dbReference type="ChEBI" id="CHEBI:18248"/>
    </ligandPart>
</feature>
<dbReference type="InterPro" id="IPR050196">
    <property type="entry name" value="Cytochrome_P450_Monoox"/>
</dbReference>
<dbReference type="GO" id="GO:0005506">
    <property type="term" value="F:iron ion binding"/>
    <property type="evidence" value="ECO:0007669"/>
    <property type="project" value="InterPro"/>
</dbReference>
<keyword evidence="13 16" id="KW-0472">Membrane</keyword>
<keyword evidence="8" id="KW-0256">Endoplasmic reticulum</keyword>
<evidence type="ECO:0000313" key="18">
    <source>
        <dbReference type="Proteomes" id="UP000005204"/>
    </source>
</evidence>
<keyword evidence="10 15" id="KW-0560">Oxidoreductase</keyword>
<evidence type="ECO:0000256" key="3">
    <source>
        <dbReference type="ARBA" id="ARBA00004174"/>
    </source>
</evidence>
<reference evidence="17" key="2">
    <citation type="submission" date="2022-06" db="UniProtKB">
        <authorList>
            <consortium name="EnsemblMetazoa"/>
        </authorList>
    </citation>
    <scope>IDENTIFICATION</scope>
    <source>
        <strain evidence="17">p50T (Dazao)</strain>
    </source>
</reference>
<organism evidence="17 18">
    <name type="scientific">Bombyx mori</name>
    <name type="common">Silk moth</name>
    <dbReference type="NCBI Taxonomy" id="7091"/>
    <lineage>
        <taxon>Eukaryota</taxon>
        <taxon>Metazoa</taxon>
        <taxon>Ecdysozoa</taxon>
        <taxon>Arthropoda</taxon>
        <taxon>Hexapoda</taxon>
        <taxon>Insecta</taxon>
        <taxon>Pterygota</taxon>
        <taxon>Neoptera</taxon>
        <taxon>Endopterygota</taxon>
        <taxon>Lepidoptera</taxon>
        <taxon>Glossata</taxon>
        <taxon>Ditrysia</taxon>
        <taxon>Bombycoidea</taxon>
        <taxon>Bombycidae</taxon>
        <taxon>Bombycinae</taxon>
        <taxon>Bombyx</taxon>
    </lineage>
</organism>
<dbReference type="PANTHER" id="PTHR24291:SF189">
    <property type="entry name" value="CYTOCHROME P450 4C3-RELATED"/>
    <property type="match status" value="1"/>
</dbReference>
<evidence type="ECO:0000256" key="7">
    <source>
        <dbReference type="ARBA" id="ARBA00022723"/>
    </source>
</evidence>
<dbReference type="PRINTS" id="PR00385">
    <property type="entry name" value="P450"/>
</dbReference>
<sequence>MTELPLSHPWRRHILLMLHAVIWFLFCVTVYAYWRTVCRRRNIKLPSPPDLPRRLPFIGHAHIFFGDSLHAWKVIKWLSKETDKRGGVASISMGPHKGFCVTDPDDCLTISNVCLKKDYYYSFATPWLGNGLLTGSVATWRLHRRLLGPAFSQRVLNGFISAFNCKSRALVTQLEDRVGRGPFDHVPYLSFNNLETICQTALGIKMEDHSAVNQQYEQALHDIFAVLTERFQKFWLHYDFVYNRTKLKEREDQIIKVLHNMSNTALQQRKSVFLQEHDAASDKPTDKSKTFIDIILETCGGAFSDKDVREEVDNIIFAGHDTISTVLTTALSLLGSHPDVQDKVYNEVRRVLGDAERDVTKEDYLRLEYLEAVLKESMRMYPVAPVIARYSDAEVKLKNYTAPAGSGFILLLWGVHQHRIWGADADQFRPERWLEAATLPDPSFFAGFSTGRRSCIGKVYAMMSMKTTLSFLLRRYRVSSDVTDLEFKLEAILRPHRGHYIAIERRSKDDK</sequence>
<gene>
    <name evidence="17" type="primary">101742493</name>
</gene>
<dbReference type="InterPro" id="IPR036396">
    <property type="entry name" value="Cyt_P450_sf"/>
</dbReference>
<evidence type="ECO:0000313" key="17">
    <source>
        <dbReference type="EnsemblMetazoa" id="XP_012545759.1"/>
    </source>
</evidence>
<keyword evidence="12 15" id="KW-0503">Monooxygenase</keyword>
<evidence type="ECO:0000256" key="16">
    <source>
        <dbReference type="SAM" id="Phobius"/>
    </source>
</evidence>
<dbReference type="Pfam" id="PF00067">
    <property type="entry name" value="p450"/>
    <property type="match status" value="1"/>
</dbReference>
<dbReference type="Proteomes" id="UP000005204">
    <property type="component" value="Unassembled WGS sequence"/>
</dbReference>
<dbReference type="GO" id="GO:0016705">
    <property type="term" value="F:oxidoreductase activity, acting on paired donors, with incorporation or reduction of molecular oxygen"/>
    <property type="evidence" value="ECO:0007669"/>
    <property type="project" value="InterPro"/>
</dbReference>
<evidence type="ECO:0000256" key="4">
    <source>
        <dbReference type="ARBA" id="ARBA00004406"/>
    </source>
</evidence>
<evidence type="ECO:0000256" key="1">
    <source>
        <dbReference type="ARBA" id="ARBA00001971"/>
    </source>
</evidence>
<dbReference type="InterPro" id="IPR017972">
    <property type="entry name" value="Cyt_P450_CS"/>
</dbReference>
<evidence type="ECO:0000256" key="11">
    <source>
        <dbReference type="ARBA" id="ARBA00023004"/>
    </source>
</evidence>
<keyword evidence="7 14" id="KW-0479">Metal-binding</keyword>
<name>A0A8R2C609_BOMMO</name>
<comment type="similarity">
    <text evidence="5 15">Belongs to the cytochrome P450 family.</text>
</comment>
<comment type="subcellular location">
    <subcellularLocation>
        <location evidence="4">Endoplasmic reticulum membrane</location>
        <topology evidence="4">Peripheral membrane protein</topology>
    </subcellularLocation>
    <subcellularLocation>
        <location evidence="3">Microsome membrane</location>
        <topology evidence="3">Peripheral membrane protein</topology>
    </subcellularLocation>
</comment>
<keyword evidence="6 14" id="KW-0349">Heme</keyword>
<keyword evidence="18" id="KW-1185">Reference proteome</keyword>
<dbReference type="PRINTS" id="PR00463">
    <property type="entry name" value="EP450I"/>
</dbReference>